<evidence type="ECO:0000313" key="22">
    <source>
        <dbReference type="Proteomes" id="UP000283431"/>
    </source>
</evidence>
<evidence type="ECO:0000313" key="16">
    <source>
        <dbReference type="Proteomes" id="UP000245905"/>
    </source>
</evidence>
<dbReference type="EMBL" id="QSTI01000015">
    <property type="protein sequence ID" value="RGM47993.1"/>
    <property type="molecule type" value="Genomic_DNA"/>
</dbReference>
<dbReference type="EMBL" id="QRPB01000016">
    <property type="protein sequence ID" value="RHL77152.1"/>
    <property type="molecule type" value="Genomic_DNA"/>
</dbReference>
<dbReference type="EMBL" id="JAAIMP010000004">
    <property type="protein sequence ID" value="NSC76464.1"/>
    <property type="molecule type" value="Genomic_DNA"/>
</dbReference>
<reference evidence="2" key="3">
    <citation type="journal article" date="2020" name="Cell Host Microbe">
        <title>Functional and Genomic Variation between Human-Derived Isolates of Lachnospiraceae Reveals Inter- and Intra-Species Diversity.</title>
        <authorList>
            <person name="Sorbara M.T."/>
            <person name="Littmann E.R."/>
            <person name="Fontana E."/>
            <person name="Moody T.U."/>
            <person name="Kohout C.E."/>
            <person name="Gjonbalaj M."/>
            <person name="Eaton V."/>
            <person name="Seok R."/>
            <person name="Leiner I.M."/>
            <person name="Pamer E.G."/>
        </authorList>
    </citation>
    <scope>NUCLEOTIDE SEQUENCE</scope>
    <source>
        <strain evidence="2">MSK.16.45</strain>
    </source>
</reference>
<dbReference type="Proteomes" id="UP000283431">
    <property type="component" value="Unassembled WGS sequence"/>
</dbReference>
<evidence type="ECO:0000313" key="20">
    <source>
        <dbReference type="Proteomes" id="UP000266698"/>
    </source>
</evidence>
<dbReference type="Proteomes" id="UP001193756">
    <property type="component" value="Unassembled WGS sequence"/>
</dbReference>
<evidence type="ECO:0000313" key="13">
    <source>
        <dbReference type="EMBL" id="RHL03069.1"/>
    </source>
</evidence>
<evidence type="ECO:0000313" key="19">
    <source>
        <dbReference type="Proteomes" id="UP000261052"/>
    </source>
</evidence>
<evidence type="ECO:0000313" key="15">
    <source>
        <dbReference type="EMBL" id="RHL77152.1"/>
    </source>
</evidence>
<organism evidence="3 16">
    <name type="scientific">Agathobacter rectalis</name>
    <dbReference type="NCBI Taxonomy" id="39491"/>
    <lineage>
        <taxon>Bacteria</taxon>
        <taxon>Bacillati</taxon>
        <taxon>Bacillota</taxon>
        <taxon>Clostridia</taxon>
        <taxon>Lachnospirales</taxon>
        <taxon>Lachnospiraceae</taxon>
        <taxon>Agathobacter</taxon>
    </lineage>
</organism>
<dbReference type="EMBL" id="QSDV01000064">
    <property type="protein sequence ID" value="RGZ13162.1"/>
    <property type="molecule type" value="Genomic_DNA"/>
</dbReference>
<evidence type="ECO:0000313" key="7">
    <source>
        <dbReference type="EMBL" id="RGU21567.1"/>
    </source>
</evidence>
<dbReference type="EMBL" id="QRON01000002">
    <property type="protein sequence ID" value="RHL29965.1"/>
    <property type="molecule type" value="Genomic_DNA"/>
</dbReference>
<dbReference type="Proteomes" id="UP000260717">
    <property type="component" value="Unassembled WGS sequence"/>
</dbReference>
<dbReference type="EMBL" id="QSJS01000001">
    <property type="protein sequence ID" value="RHD97979.1"/>
    <property type="molecule type" value="Genomic_DNA"/>
</dbReference>
<sequence>MVKICEAAVLNVRKWSSCYRIYMIVPLIIVFTNIHAKWIYRYIEDQQLAISNWYCVFQMGDGITRMLFYFALILLVCNAPYSDEQQLFSLIRLGRRKWMCGQILYTFLANVIFFIMVAIIGTLMFFPHVGFSSNWEAIIVTLSKSEYGKTAGITQEVLQAYSPVKAFLLTYSLNILIGFMISLIVLLVNMLNYHVKGSVVAVGVVVISQLAGNYSEVLPWLNFISPISWSSLDIFAAKYTNISIIYAYAFLIIMIACLLKIIMIKNRNYVMQVKGDF</sequence>
<proteinExistence type="predicted"/>
<dbReference type="EMBL" id="QROF01000010">
    <property type="protein sequence ID" value="RHL03069.1"/>
    <property type="molecule type" value="Genomic_DNA"/>
</dbReference>
<evidence type="ECO:0000313" key="17">
    <source>
        <dbReference type="Proteomes" id="UP000260717"/>
    </source>
</evidence>
<comment type="caution">
    <text evidence="3">The sequence shown here is derived from an EMBL/GenBank/DDBJ whole genome shotgun (WGS) entry which is preliminary data.</text>
</comment>
<evidence type="ECO:0000313" key="14">
    <source>
        <dbReference type="EMBL" id="RHL29965.1"/>
    </source>
</evidence>
<evidence type="ECO:0000313" key="3">
    <source>
        <dbReference type="EMBL" id="PWE83785.1"/>
    </source>
</evidence>
<dbReference type="EMBL" id="QRKN01000009">
    <property type="protein sequence ID" value="RHI20623.1"/>
    <property type="molecule type" value="Genomic_DNA"/>
</dbReference>
<dbReference type="AlphaFoldDB" id="A0A2U2EGY1"/>
<feature type="transmembrane region" description="Helical" evidence="1">
    <location>
        <begin position="63"/>
        <end position="82"/>
    </location>
</feature>
<feature type="transmembrane region" description="Helical" evidence="1">
    <location>
        <begin position="166"/>
        <end position="188"/>
    </location>
</feature>
<evidence type="ECO:0000313" key="2">
    <source>
        <dbReference type="EMBL" id="NSC76464.1"/>
    </source>
</evidence>
<feature type="transmembrane region" description="Helical" evidence="1">
    <location>
        <begin position="200"/>
        <end position="221"/>
    </location>
</feature>
<dbReference type="Proteomes" id="UP000286181">
    <property type="component" value="Unassembled WGS sequence"/>
</dbReference>
<evidence type="ECO:0000313" key="12">
    <source>
        <dbReference type="EMBL" id="RHI20623.1"/>
    </source>
</evidence>
<dbReference type="Proteomes" id="UP000286104">
    <property type="component" value="Unassembled WGS sequence"/>
</dbReference>
<evidence type="ECO:0000313" key="4">
    <source>
        <dbReference type="EMBL" id="RGK43076.1"/>
    </source>
</evidence>
<dbReference type="EMBL" id="QSTP01000018">
    <property type="protein sequence ID" value="RGM68870.1"/>
    <property type="molecule type" value="Genomic_DNA"/>
</dbReference>
<dbReference type="EMBL" id="JRFS01000015">
    <property type="protein sequence ID" value="PWE83785.1"/>
    <property type="molecule type" value="Genomic_DNA"/>
</dbReference>
<dbReference type="Proteomes" id="UP000285865">
    <property type="component" value="Unassembled WGS sequence"/>
</dbReference>
<name>A0A2U2EGY1_9FIRM</name>
<feature type="transmembrane region" description="Helical" evidence="1">
    <location>
        <begin position="241"/>
        <end position="262"/>
    </location>
</feature>
<evidence type="ECO:0000313" key="5">
    <source>
        <dbReference type="EMBL" id="RGM47993.1"/>
    </source>
</evidence>
<dbReference type="Proteomes" id="UP000285209">
    <property type="component" value="Unassembled WGS sequence"/>
</dbReference>
<evidence type="ECO:0000313" key="10">
    <source>
        <dbReference type="EMBL" id="RHC39069.1"/>
    </source>
</evidence>
<keyword evidence="1" id="KW-1133">Transmembrane helix</keyword>
<dbReference type="EMBL" id="QSHU01000010">
    <property type="protein sequence ID" value="RHC39069.1"/>
    <property type="molecule type" value="Genomic_DNA"/>
</dbReference>
<dbReference type="Proteomes" id="UP000284835">
    <property type="component" value="Unassembled WGS sequence"/>
</dbReference>
<dbReference type="Proteomes" id="UP000266698">
    <property type="component" value="Unassembled WGS sequence"/>
</dbReference>
<reference evidence="3 16" key="1">
    <citation type="submission" date="2014-09" db="EMBL/GenBank/DDBJ databases">
        <title>Butyrate-producing bacteria isolated from human gut.</title>
        <authorList>
            <person name="Zhang Q."/>
            <person name="Zhao L."/>
        </authorList>
    </citation>
    <scope>NUCLEOTIDE SEQUENCE [LARGE SCALE GENOMIC DNA]</scope>
    <source>
        <strain evidence="3 16">R22</strain>
    </source>
</reference>
<evidence type="ECO:0000313" key="27">
    <source>
        <dbReference type="Proteomes" id="UP000286104"/>
    </source>
</evidence>
<evidence type="ECO:0000313" key="21">
    <source>
        <dbReference type="Proteomes" id="UP000283297"/>
    </source>
</evidence>
<dbReference type="EMBL" id="QRXR01000022">
    <property type="protein sequence ID" value="RGU21567.1"/>
    <property type="molecule type" value="Genomic_DNA"/>
</dbReference>
<feature type="transmembrane region" description="Helical" evidence="1">
    <location>
        <begin position="21"/>
        <end position="43"/>
    </location>
</feature>
<dbReference type="Proteomes" id="UP000283765">
    <property type="component" value="Unassembled WGS sequence"/>
</dbReference>
<dbReference type="EMBL" id="QSEN01000011">
    <property type="protein sequence ID" value="RGZ75243.1"/>
    <property type="molecule type" value="Genomic_DNA"/>
</dbReference>
<reference evidence="2" key="4">
    <citation type="submission" date="2020-02" db="EMBL/GenBank/DDBJ databases">
        <authorList>
            <person name="Littmann E."/>
            <person name="Sorbara M."/>
        </authorList>
    </citation>
    <scope>NUCLEOTIDE SEQUENCE</scope>
    <source>
        <strain evidence="2">MSK.16.45</strain>
    </source>
</reference>
<evidence type="ECO:0000313" key="6">
    <source>
        <dbReference type="EMBL" id="RGM68870.1"/>
    </source>
</evidence>
<evidence type="ECO:0000313" key="25">
    <source>
        <dbReference type="Proteomes" id="UP000285209"/>
    </source>
</evidence>
<evidence type="ECO:0000313" key="23">
    <source>
        <dbReference type="Proteomes" id="UP000283765"/>
    </source>
</evidence>
<accession>A0A2U2EGY1</accession>
<gene>
    <name evidence="15" type="ORF">DW001_12085</name>
    <name evidence="14" type="ORF">DW028_04925</name>
    <name evidence="13" type="ORF">DW038_11500</name>
    <name evidence="12" type="ORF">DW172_11255</name>
    <name evidence="11" type="ORF">DW775_00345</name>
    <name evidence="10" type="ORF">DW848_08655</name>
    <name evidence="9" type="ORF">DW975_07930</name>
    <name evidence="7" type="ORF">DWW89_12200</name>
    <name evidence="8" type="ORF">DXA03_15690</name>
    <name evidence="6" type="ORF">DXB99_14155</name>
    <name evidence="5" type="ORF">DXC13_10180</name>
    <name evidence="4" type="ORF">DXD13_07425</name>
    <name evidence="2" type="ORF">G4312_04025</name>
    <name evidence="3" type="ORF">LD38_08325</name>
</gene>
<evidence type="ECO:0000313" key="11">
    <source>
        <dbReference type="EMBL" id="RHD97979.1"/>
    </source>
</evidence>
<evidence type="ECO:0000256" key="1">
    <source>
        <dbReference type="SAM" id="Phobius"/>
    </source>
</evidence>
<evidence type="ECO:0000313" key="8">
    <source>
        <dbReference type="EMBL" id="RGZ13162.1"/>
    </source>
</evidence>
<feature type="transmembrane region" description="Helical" evidence="1">
    <location>
        <begin position="103"/>
        <end position="126"/>
    </location>
</feature>
<evidence type="ECO:0000313" key="18">
    <source>
        <dbReference type="Proteomes" id="UP000260758"/>
    </source>
</evidence>
<evidence type="ECO:0000313" key="26">
    <source>
        <dbReference type="Proteomes" id="UP000285865"/>
    </source>
</evidence>
<dbReference type="Proteomes" id="UP000245905">
    <property type="component" value="Unassembled WGS sequence"/>
</dbReference>
<keyword evidence="1" id="KW-0812">Transmembrane</keyword>
<evidence type="ECO:0000313" key="9">
    <source>
        <dbReference type="EMBL" id="RGZ75243.1"/>
    </source>
</evidence>
<reference evidence="17 18" key="2">
    <citation type="submission" date="2018-08" db="EMBL/GenBank/DDBJ databases">
        <title>A genome reference for cultivated species of the human gut microbiota.</title>
        <authorList>
            <person name="Zou Y."/>
            <person name="Xue W."/>
            <person name="Luo G."/>
        </authorList>
    </citation>
    <scope>NUCLEOTIDE SEQUENCE [LARGE SCALE GENOMIC DNA]</scope>
    <source>
        <strain evidence="7 23">AF17-27</strain>
        <strain evidence="15 20">AF36-2BH</strain>
        <strain evidence="14 21">AF38-24</strain>
        <strain evidence="13 28">AF39-14AC</strain>
        <strain evidence="12 26">AM16-11</strain>
        <strain evidence="11 24">AM30-13AC</strain>
        <strain evidence="10 27">AM36-3AA</strain>
        <strain evidence="9 22">AM48-7</strain>
        <strain evidence="8 25">AM54-25XD</strain>
        <strain evidence="6 18">OM07-13</strain>
        <strain evidence="5 17">OM08-12AT</strain>
        <strain evidence="4 19">TF11-15AC</strain>
    </source>
</reference>
<evidence type="ECO:0000313" key="28">
    <source>
        <dbReference type="Proteomes" id="UP000286181"/>
    </source>
</evidence>
<protein>
    <submittedName>
        <fullName evidence="3">Uncharacterized protein</fullName>
    </submittedName>
</protein>
<keyword evidence="1" id="KW-0472">Membrane</keyword>
<dbReference type="RefSeq" id="WP_109257900.1">
    <property type="nucleotide sequence ID" value="NZ_DAWCUX010000007.1"/>
</dbReference>
<dbReference type="Proteomes" id="UP000283297">
    <property type="component" value="Unassembled WGS sequence"/>
</dbReference>
<dbReference type="Proteomes" id="UP000260758">
    <property type="component" value="Unassembled WGS sequence"/>
</dbReference>
<dbReference type="Proteomes" id="UP000261052">
    <property type="component" value="Unassembled WGS sequence"/>
</dbReference>
<dbReference type="EMBL" id="QSQP01000008">
    <property type="protein sequence ID" value="RGK43076.1"/>
    <property type="molecule type" value="Genomic_DNA"/>
</dbReference>
<evidence type="ECO:0000313" key="24">
    <source>
        <dbReference type="Proteomes" id="UP000284835"/>
    </source>
</evidence>